<dbReference type="AlphaFoldDB" id="A0A2U1CSP2"/>
<accession>A0A2U1CSP2</accession>
<organism evidence="6 7">
    <name type="scientific">Pusillimonas noertemannii</name>
    <dbReference type="NCBI Taxonomy" id="305977"/>
    <lineage>
        <taxon>Bacteria</taxon>
        <taxon>Pseudomonadati</taxon>
        <taxon>Pseudomonadota</taxon>
        <taxon>Betaproteobacteria</taxon>
        <taxon>Burkholderiales</taxon>
        <taxon>Alcaligenaceae</taxon>
        <taxon>Pusillimonas</taxon>
    </lineage>
</organism>
<evidence type="ECO:0000256" key="1">
    <source>
        <dbReference type="ARBA" id="ARBA00004365"/>
    </source>
</evidence>
<comment type="caution">
    <text evidence="6">The sequence shown here is derived from an EMBL/GenBank/DDBJ whole genome shotgun (WGS) entry which is preliminary data.</text>
</comment>
<protein>
    <submittedName>
        <fullName evidence="6">Flagellar hook-associated protein 3 FlgL</fullName>
    </submittedName>
</protein>
<dbReference type="GO" id="GO:0071973">
    <property type="term" value="P:bacterial-type flagellum-dependent cell motility"/>
    <property type="evidence" value="ECO:0007669"/>
    <property type="project" value="InterPro"/>
</dbReference>
<dbReference type="Pfam" id="PF00669">
    <property type="entry name" value="Flagellin_N"/>
    <property type="match status" value="1"/>
</dbReference>
<dbReference type="PANTHER" id="PTHR42792">
    <property type="entry name" value="FLAGELLIN"/>
    <property type="match status" value="1"/>
</dbReference>
<comment type="similarity">
    <text evidence="3">Belongs to the bacterial flagellin family.</text>
</comment>
<dbReference type="Gene3D" id="1.20.1330.10">
    <property type="entry name" value="f41 fragment of flagellin, N-terminal domain"/>
    <property type="match status" value="2"/>
</dbReference>
<evidence type="ECO:0000259" key="5">
    <source>
        <dbReference type="Pfam" id="PF00669"/>
    </source>
</evidence>
<evidence type="ECO:0000256" key="2">
    <source>
        <dbReference type="ARBA" id="ARBA00004613"/>
    </source>
</evidence>
<dbReference type="OrthoDB" id="9768249at2"/>
<dbReference type="GO" id="GO:0009424">
    <property type="term" value="C:bacterial-type flagellum hook"/>
    <property type="evidence" value="ECO:0007669"/>
    <property type="project" value="InterPro"/>
</dbReference>
<dbReference type="Proteomes" id="UP000246145">
    <property type="component" value="Unassembled WGS sequence"/>
</dbReference>
<evidence type="ECO:0000313" key="6">
    <source>
        <dbReference type="EMBL" id="PVY68883.1"/>
    </source>
</evidence>
<comment type="subcellular location">
    <subcellularLocation>
        <location evidence="1">Bacterial flagellum</location>
    </subcellularLocation>
    <subcellularLocation>
        <location evidence="2">Secreted</location>
    </subcellularLocation>
</comment>
<dbReference type="InterPro" id="IPR001029">
    <property type="entry name" value="Flagellin_N"/>
</dbReference>
<dbReference type="GO" id="GO:0005198">
    <property type="term" value="F:structural molecule activity"/>
    <property type="evidence" value="ECO:0007669"/>
    <property type="project" value="InterPro"/>
</dbReference>
<keyword evidence="6" id="KW-0966">Cell projection</keyword>
<keyword evidence="6" id="KW-0969">Cilium</keyword>
<reference evidence="6 7" key="1">
    <citation type="submission" date="2018-04" db="EMBL/GenBank/DDBJ databases">
        <title>Genomic Encyclopedia of Type Strains, Phase IV (KMG-IV): sequencing the most valuable type-strain genomes for metagenomic binning, comparative biology and taxonomic classification.</title>
        <authorList>
            <person name="Goeker M."/>
        </authorList>
    </citation>
    <scope>NUCLEOTIDE SEQUENCE [LARGE SCALE GENOMIC DNA]</scope>
    <source>
        <strain evidence="6 7">DSM 10065</strain>
    </source>
</reference>
<proteinExistence type="inferred from homology"/>
<dbReference type="STRING" id="1231391.GCA_000308195_02703"/>
<sequence>MRISSSYFFQTGLNSINAQQSDLLHLYQQAASGQRMVTPADDPLGAAQAVNLSQSQSLNERYAANRDVLKMNLGNEENALSSVTTLLQDIKTRLVEAGNGTMSDADRATLADVLRNSKETLFGLANSTDGNGQYLFSGFAATQPAFVKNADGTVSYAGDGGQREIQADQTRRIAATDLGTSVFASAASGSRAYLTHADTGNQGTGVIGGPSITDPQGDHVGLPFTIEFSETAGPDPVLQYTVHTFDADGDAETYGPLNYDEGTTTLQLPGGVQVAFSGLPKAGDSFSVEPATHADTELNVFDTLDAIIAALDAPADGNPLGQAQLANALASAMQRIDVNYDQVLTVRASVGSRLSEIDAIDANGSARGLSYANQLSKLEDVDYYTVTTQLELRRSALEAAALAFKKIQGTSLFNMGSS</sequence>
<evidence type="ECO:0000256" key="4">
    <source>
        <dbReference type="ARBA" id="ARBA00023143"/>
    </source>
</evidence>
<dbReference type="InterPro" id="IPR013384">
    <property type="entry name" value="Flagell_FlgL"/>
</dbReference>
<name>A0A2U1CSP2_9BURK</name>
<dbReference type="RefSeq" id="WP_116517839.1">
    <property type="nucleotide sequence ID" value="NZ_JACCEX010000001.1"/>
</dbReference>
<keyword evidence="7" id="KW-1185">Reference proteome</keyword>
<feature type="domain" description="Flagellin N-terminal" evidence="5">
    <location>
        <begin position="10"/>
        <end position="139"/>
    </location>
</feature>
<dbReference type="SUPFAM" id="SSF64518">
    <property type="entry name" value="Phase 1 flagellin"/>
    <property type="match status" value="1"/>
</dbReference>
<dbReference type="InterPro" id="IPR001492">
    <property type="entry name" value="Flagellin"/>
</dbReference>
<keyword evidence="4" id="KW-0975">Bacterial flagellum</keyword>
<evidence type="ECO:0000256" key="3">
    <source>
        <dbReference type="ARBA" id="ARBA00005709"/>
    </source>
</evidence>
<dbReference type="NCBIfam" id="TIGR02550">
    <property type="entry name" value="flagell_flgL"/>
    <property type="match status" value="1"/>
</dbReference>
<dbReference type="GO" id="GO:0005576">
    <property type="term" value="C:extracellular region"/>
    <property type="evidence" value="ECO:0007669"/>
    <property type="project" value="UniProtKB-SubCell"/>
</dbReference>
<gene>
    <name evidence="6" type="ORF">C7440_1297</name>
</gene>
<evidence type="ECO:0000313" key="7">
    <source>
        <dbReference type="Proteomes" id="UP000246145"/>
    </source>
</evidence>
<dbReference type="PANTHER" id="PTHR42792:SF1">
    <property type="entry name" value="FLAGELLAR HOOK-ASSOCIATED PROTEIN 3"/>
    <property type="match status" value="1"/>
</dbReference>
<dbReference type="EMBL" id="QEKO01000001">
    <property type="protein sequence ID" value="PVY68883.1"/>
    <property type="molecule type" value="Genomic_DNA"/>
</dbReference>
<keyword evidence="6" id="KW-0282">Flagellum</keyword>